<dbReference type="EMBL" id="CAWUFR010000851">
    <property type="protein sequence ID" value="CAK6981595.1"/>
    <property type="molecule type" value="Genomic_DNA"/>
</dbReference>
<gene>
    <name evidence="11" type="ORF">FSCOSCO3_A011222</name>
</gene>
<dbReference type="Pfam" id="PF00001">
    <property type="entry name" value="7tm_1"/>
    <property type="match status" value="1"/>
</dbReference>
<evidence type="ECO:0000256" key="6">
    <source>
        <dbReference type="ARBA" id="ARBA00023136"/>
    </source>
</evidence>
<evidence type="ECO:0000313" key="11">
    <source>
        <dbReference type="EMBL" id="CAK6981595.1"/>
    </source>
</evidence>
<dbReference type="InterPro" id="IPR047143">
    <property type="entry name" value="GPER1-like"/>
</dbReference>
<comment type="caution">
    <text evidence="11">The sequence shown here is derived from an EMBL/GenBank/DDBJ whole genome shotgun (WGS) entry which is preliminary data.</text>
</comment>
<feature type="transmembrane region" description="Helical" evidence="9">
    <location>
        <begin position="120"/>
        <end position="139"/>
    </location>
</feature>
<dbReference type="GO" id="GO:0004930">
    <property type="term" value="F:G protein-coupled receptor activity"/>
    <property type="evidence" value="ECO:0007669"/>
    <property type="project" value="UniProtKB-KW"/>
</dbReference>
<dbReference type="PANTHER" id="PTHR24226">
    <property type="entry name" value="G-PROTEIN COUPLED RECEPTOR 182 AND ESTROGEN RECEPTOR 1"/>
    <property type="match status" value="1"/>
</dbReference>
<dbReference type="InterPro" id="IPR017452">
    <property type="entry name" value="GPCR_Rhodpsn_7TM"/>
</dbReference>
<organism evidence="11 12">
    <name type="scientific">Scomber scombrus</name>
    <name type="common">Atlantic mackerel</name>
    <name type="synonym">Scomber vernalis</name>
    <dbReference type="NCBI Taxonomy" id="13677"/>
    <lineage>
        <taxon>Eukaryota</taxon>
        <taxon>Metazoa</taxon>
        <taxon>Chordata</taxon>
        <taxon>Craniata</taxon>
        <taxon>Vertebrata</taxon>
        <taxon>Euteleostomi</taxon>
        <taxon>Actinopterygii</taxon>
        <taxon>Neopterygii</taxon>
        <taxon>Teleostei</taxon>
        <taxon>Neoteleostei</taxon>
        <taxon>Acanthomorphata</taxon>
        <taxon>Pelagiaria</taxon>
        <taxon>Scombriformes</taxon>
        <taxon>Scombridae</taxon>
        <taxon>Scomber</taxon>
    </lineage>
</organism>
<comment type="subcellular location">
    <subcellularLocation>
        <location evidence="1">Cell membrane</location>
        <topology evidence="1">Multi-pass membrane protein</topology>
    </subcellularLocation>
</comment>
<feature type="domain" description="G-protein coupled receptors family 1 profile" evidence="10">
    <location>
        <begin position="48"/>
        <end position="297"/>
    </location>
</feature>
<evidence type="ECO:0000256" key="9">
    <source>
        <dbReference type="SAM" id="Phobius"/>
    </source>
</evidence>
<dbReference type="PROSITE" id="PS50262">
    <property type="entry name" value="G_PROTEIN_RECEP_F1_2"/>
    <property type="match status" value="1"/>
</dbReference>
<protein>
    <submittedName>
        <fullName evidence="11">Uncharacterized protein LOC128354569</fullName>
    </submittedName>
</protein>
<dbReference type="PRINTS" id="PR00237">
    <property type="entry name" value="GPCRRHODOPSN"/>
</dbReference>
<keyword evidence="7" id="KW-0675">Receptor</keyword>
<dbReference type="PANTHER" id="PTHR24226:SF5">
    <property type="entry name" value="CHEMOKINE (C-X-C MOTIF) RECEPTOR 7"/>
    <property type="match status" value="1"/>
</dbReference>
<sequence length="339" mass="36996">MSLSNDLLELLESWAELNLTAGDHGNLSSVEMLRCSGAISHATLLHFLSVLLVLIFLSGAAANTLLLCALRGEERGGRLYVVQLAAADLSVLATLPVWVASLQRGGRWPFGERLCQLTHFIFSVNLFSSIFFLTCMSADHFLSAGRRRRRLACAAVWLLALAASVPDSYFLRAVSSGDGAVCRPVFPPRSARFWAAALQLSFVLLGFVLPLLVIAASSLLQPSGAQLERRSGRRAVRAYAAALVACWLPYHAVLLLDTVTLLGLLTFSCRLEDFLNVALHLTQVSSLLHCVVNPALYLMLRPQRRDIISDVFLRYSAKTGLARLGHASDSQLELTAEHV</sequence>
<keyword evidence="5" id="KW-0297">G-protein coupled receptor</keyword>
<reference evidence="11 12" key="1">
    <citation type="submission" date="2024-01" db="EMBL/GenBank/DDBJ databases">
        <authorList>
            <person name="Alioto T."/>
            <person name="Alioto T."/>
            <person name="Gomez Garrido J."/>
        </authorList>
    </citation>
    <scope>NUCLEOTIDE SEQUENCE [LARGE SCALE GENOMIC DNA]</scope>
</reference>
<feature type="transmembrane region" description="Helical" evidence="9">
    <location>
        <begin position="238"/>
        <end position="265"/>
    </location>
</feature>
<evidence type="ECO:0000259" key="10">
    <source>
        <dbReference type="PROSITE" id="PS50262"/>
    </source>
</evidence>
<keyword evidence="6 9" id="KW-0472">Membrane</keyword>
<dbReference type="AlphaFoldDB" id="A0AAV1QDY1"/>
<keyword evidence="2" id="KW-1003">Cell membrane</keyword>
<dbReference type="InterPro" id="IPR000276">
    <property type="entry name" value="GPCR_Rhodpsn"/>
</dbReference>
<dbReference type="SUPFAM" id="SSF81321">
    <property type="entry name" value="Family A G protein-coupled receptor-like"/>
    <property type="match status" value="1"/>
</dbReference>
<dbReference type="Gene3D" id="1.20.1070.10">
    <property type="entry name" value="Rhodopsin 7-helix transmembrane proteins"/>
    <property type="match status" value="1"/>
</dbReference>
<feature type="transmembrane region" description="Helical" evidence="9">
    <location>
        <begin position="44"/>
        <end position="67"/>
    </location>
</feature>
<feature type="transmembrane region" description="Helical" evidence="9">
    <location>
        <begin position="151"/>
        <end position="171"/>
    </location>
</feature>
<name>A0AAV1QDY1_SCOSC</name>
<evidence type="ECO:0000313" key="12">
    <source>
        <dbReference type="Proteomes" id="UP001314229"/>
    </source>
</evidence>
<keyword evidence="12" id="KW-1185">Reference proteome</keyword>
<evidence type="ECO:0000256" key="7">
    <source>
        <dbReference type="ARBA" id="ARBA00023170"/>
    </source>
</evidence>
<evidence type="ECO:0000256" key="5">
    <source>
        <dbReference type="ARBA" id="ARBA00023040"/>
    </source>
</evidence>
<keyword evidence="3 9" id="KW-0812">Transmembrane</keyword>
<evidence type="ECO:0000256" key="3">
    <source>
        <dbReference type="ARBA" id="ARBA00022692"/>
    </source>
</evidence>
<evidence type="ECO:0000256" key="2">
    <source>
        <dbReference type="ARBA" id="ARBA00022475"/>
    </source>
</evidence>
<accession>A0AAV1QDY1</accession>
<keyword evidence="4 9" id="KW-1133">Transmembrane helix</keyword>
<dbReference type="GO" id="GO:0005886">
    <property type="term" value="C:plasma membrane"/>
    <property type="evidence" value="ECO:0007669"/>
    <property type="project" value="UniProtKB-SubCell"/>
</dbReference>
<feature type="transmembrane region" description="Helical" evidence="9">
    <location>
        <begin position="277"/>
        <end position="300"/>
    </location>
</feature>
<evidence type="ECO:0000256" key="4">
    <source>
        <dbReference type="ARBA" id="ARBA00022989"/>
    </source>
</evidence>
<evidence type="ECO:0000256" key="8">
    <source>
        <dbReference type="ARBA" id="ARBA00023224"/>
    </source>
</evidence>
<evidence type="ECO:0000256" key="1">
    <source>
        <dbReference type="ARBA" id="ARBA00004651"/>
    </source>
</evidence>
<keyword evidence="8" id="KW-0807">Transducer</keyword>
<dbReference type="Proteomes" id="UP001314229">
    <property type="component" value="Unassembled WGS sequence"/>
</dbReference>
<proteinExistence type="predicted"/>
<feature type="transmembrane region" description="Helical" evidence="9">
    <location>
        <begin position="79"/>
        <end position="100"/>
    </location>
</feature>
<feature type="transmembrane region" description="Helical" evidence="9">
    <location>
        <begin position="191"/>
        <end position="217"/>
    </location>
</feature>